<dbReference type="Gene3D" id="2.130.10.10">
    <property type="entry name" value="YVTN repeat-like/Quinoprotein amine dehydrogenase"/>
    <property type="match status" value="1"/>
</dbReference>
<accession>A0A9P6CKG8</accession>
<evidence type="ECO:0000313" key="3">
    <source>
        <dbReference type="EMBL" id="KAF9469971.1"/>
    </source>
</evidence>
<dbReference type="InterPro" id="IPR015943">
    <property type="entry name" value="WD40/YVTN_repeat-like_dom_sf"/>
</dbReference>
<evidence type="ECO:0000259" key="2">
    <source>
        <dbReference type="SMART" id="SM00256"/>
    </source>
</evidence>
<dbReference type="OrthoDB" id="3219396at2759"/>
<feature type="region of interest" description="Disordered" evidence="1">
    <location>
        <begin position="1"/>
        <end position="20"/>
    </location>
</feature>
<dbReference type="InterPro" id="IPR036322">
    <property type="entry name" value="WD40_repeat_dom_sf"/>
</dbReference>
<dbReference type="AlphaFoldDB" id="A0A9P6CKG8"/>
<gene>
    <name evidence="3" type="ORF">BDZ94DRAFT_1243664</name>
</gene>
<protein>
    <recommendedName>
        <fullName evidence="2">F-box domain-containing protein</fullName>
    </recommendedName>
</protein>
<dbReference type="SMART" id="SM00256">
    <property type="entry name" value="FBOX"/>
    <property type="match status" value="1"/>
</dbReference>
<dbReference type="Proteomes" id="UP000807353">
    <property type="component" value="Unassembled WGS sequence"/>
</dbReference>
<dbReference type="SUPFAM" id="SSF81383">
    <property type="entry name" value="F-box domain"/>
    <property type="match status" value="1"/>
</dbReference>
<dbReference type="Gene3D" id="1.20.1280.50">
    <property type="match status" value="1"/>
</dbReference>
<dbReference type="InterPro" id="IPR001810">
    <property type="entry name" value="F-box_dom"/>
</dbReference>
<dbReference type="EMBL" id="MU150229">
    <property type="protein sequence ID" value="KAF9469971.1"/>
    <property type="molecule type" value="Genomic_DNA"/>
</dbReference>
<evidence type="ECO:0000256" key="1">
    <source>
        <dbReference type="SAM" id="MobiDB-lite"/>
    </source>
</evidence>
<name>A0A9P6CKG8_9AGAR</name>
<evidence type="ECO:0000313" key="4">
    <source>
        <dbReference type="Proteomes" id="UP000807353"/>
    </source>
</evidence>
<reference evidence="3" key="1">
    <citation type="submission" date="2020-11" db="EMBL/GenBank/DDBJ databases">
        <authorList>
            <consortium name="DOE Joint Genome Institute"/>
            <person name="Ahrendt S."/>
            <person name="Riley R."/>
            <person name="Andreopoulos W."/>
            <person name="Labutti K."/>
            <person name="Pangilinan J."/>
            <person name="Ruiz-Duenas F.J."/>
            <person name="Barrasa J.M."/>
            <person name="Sanchez-Garcia M."/>
            <person name="Camarero S."/>
            <person name="Miyauchi S."/>
            <person name="Serrano A."/>
            <person name="Linde D."/>
            <person name="Babiker R."/>
            <person name="Drula E."/>
            <person name="Ayuso-Fernandez I."/>
            <person name="Pacheco R."/>
            <person name="Padilla G."/>
            <person name="Ferreira P."/>
            <person name="Barriuso J."/>
            <person name="Kellner H."/>
            <person name="Castanera R."/>
            <person name="Alfaro M."/>
            <person name="Ramirez L."/>
            <person name="Pisabarro A.G."/>
            <person name="Kuo A."/>
            <person name="Tritt A."/>
            <person name="Lipzen A."/>
            <person name="He G."/>
            <person name="Yan M."/>
            <person name="Ng V."/>
            <person name="Cullen D."/>
            <person name="Martin F."/>
            <person name="Rosso M.-N."/>
            <person name="Henrissat B."/>
            <person name="Hibbett D."/>
            <person name="Martinez A.T."/>
            <person name="Grigoriev I.V."/>
        </authorList>
    </citation>
    <scope>NUCLEOTIDE SEQUENCE</scope>
    <source>
        <strain evidence="3">CBS 247.69</strain>
    </source>
</reference>
<keyword evidence="4" id="KW-1185">Reference proteome</keyword>
<proteinExistence type="predicted"/>
<dbReference type="InterPro" id="IPR036047">
    <property type="entry name" value="F-box-like_dom_sf"/>
</dbReference>
<comment type="caution">
    <text evidence="3">The sequence shown here is derived from an EMBL/GenBank/DDBJ whole genome shotgun (WGS) entry which is preliminary data.</text>
</comment>
<organism evidence="3 4">
    <name type="scientific">Collybia nuda</name>
    <dbReference type="NCBI Taxonomy" id="64659"/>
    <lineage>
        <taxon>Eukaryota</taxon>
        <taxon>Fungi</taxon>
        <taxon>Dikarya</taxon>
        <taxon>Basidiomycota</taxon>
        <taxon>Agaricomycotina</taxon>
        <taxon>Agaricomycetes</taxon>
        <taxon>Agaricomycetidae</taxon>
        <taxon>Agaricales</taxon>
        <taxon>Tricholomatineae</taxon>
        <taxon>Clitocybaceae</taxon>
        <taxon>Collybia</taxon>
    </lineage>
</organism>
<feature type="domain" description="F-box" evidence="2">
    <location>
        <begin position="40"/>
        <end position="80"/>
    </location>
</feature>
<dbReference type="Pfam" id="PF12937">
    <property type="entry name" value="F-box-like"/>
    <property type="match status" value="1"/>
</dbReference>
<sequence length="549" mass="60898">MSLKRHLSPAPLPTPKRFRDSSIPEQRLGLRNGLSFDDSLYDELILCIFSHLSWVDLCTAQPTNKKWCRLTADNELWRNLYLITFGRPRLRGARGHLARSDGREVRPLPGRAAGSYILKDWKWMFRISSNWRKGRCGIERLDPATPLATPEPKIPYLIHIHLAGHLTIVASSCPSLRPTIDIFTSKGAKYTLHCDSQASNNFCQITTMAIDQAPPPVGNIRLVSFLSTGEFIIFLVNPLYPPTSPEILRRAQRQGNTRTLSVLQAVYHHPLLITLSATFSISLYDVSGDIAQHKQTLTSFTSFPPTSMVLSTPAPAMYKLVIIYAAPVYPSHWSIGATELVISGPTRDVSVNISGFLPAPSQASVGQMKVTSTRTVRAFDVPQGWIDDAKITAIREQWNRKVPRVADTQTDGKWVVVAPGENIHFSSTTPPGPNQYVNSMTTLQLYRLHLPAANSVASPPPRLTFVRNLYGQMGPIASLALSDGRCVSLGLNGSLWVWDLEAGTGAEVSSTSTFEYYRDGEPARGVVTFDDRRIVTSKANQIIVHRFDI</sequence>
<dbReference type="SUPFAM" id="SSF50978">
    <property type="entry name" value="WD40 repeat-like"/>
    <property type="match status" value="1"/>
</dbReference>